<protein>
    <submittedName>
        <fullName evidence="9">Proline dioxygenase</fullName>
    </submittedName>
</protein>
<keyword evidence="4 9" id="KW-0223">Dioxygenase</keyword>
<feature type="domain" description="Fe2OG dioxygenase" evidence="8">
    <location>
        <begin position="176"/>
        <end position="290"/>
    </location>
</feature>
<accession>A0A1W6YNS6</accession>
<keyword evidence="10" id="KW-1185">Reference proteome</keyword>
<keyword evidence="6" id="KW-0408">Iron</keyword>
<dbReference type="SMART" id="SM00702">
    <property type="entry name" value="P4Hc"/>
    <property type="match status" value="1"/>
</dbReference>
<comment type="cofactor">
    <cofactor evidence="1">
        <name>L-ascorbate</name>
        <dbReference type="ChEBI" id="CHEBI:38290"/>
    </cofactor>
</comment>
<evidence type="ECO:0000256" key="3">
    <source>
        <dbReference type="ARBA" id="ARBA00022896"/>
    </source>
</evidence>
<dbReference type="Proteomes" id="UP000194151">
    <property type="component" value="Chromosome"/>
</dbReference>
<feature type="region of interest" description="Disordered" evidence="7">
    <location>
        <begin position="61"/>
        <end position="88"/>
    </location>
</feature>
<keyword evidence="3" id="KW-0847">Vitamin C</keyword>
<evidence type="ECO:0000256" key="4">
    <source>
        <dbReference type="ARBA" id="ARBA00022964"/>
    </source>
</evidence>
<dbReference type="Gene3D" id="2.60.120.620">
    <property type="entry name" value="q2cbj1_9rhob like domain"/>
    <property type="match status" value="1"/>
</dbReference>
<evidence type="ECO:0000256" key="1">
    <source>
        <dbReference type="ARBA" id="ARBA00001961"/>
    </source>
</evidence>
<dbReference type="InterPro" id="IPR044862">
    <property type="entry name" value="Pro_4_hyd_alph_FE2OG_OXY"/>
</dbReference>
<dbReference type="KEGG" id="bgv:CAL12_18845"/>
<keyword evidence="2" id="KW-0479">Metal-binding</keyword>
<keyword evidence="5" id="KW-0560">Oxidoreductase</keyword>
<dbReference type="GO" id="GO:0031418">
    <property type="term" value="F:L-ascorbic acid binding"/>
    <property type="evidence" value="ECO:0007669"/>
    <property type="project" value="UniProtKB-KW"/>
</dbReference>
<name>A0A1W6YNS6_9BORD</name>
<dbReference type="PANTHER" id="PTHR10869:SF246">
    <property type="entry name" value="TRANSMEMBRANE PROLYL 4-HYDROXYLASE"/>
    <property type="match status" value="1"/>
</dbReference>
<dbReference type="EMBL" id="CP021108">
    <property type="protein sequence ID" value="ARP82671.1"/>
    <property type="molecule type" value="Genomic_DNA"/>
</dbReference>
<evidence type="ECO:0000256" key="7">
    <source>
        <dbReference type="SAM" id="MobiDB-lite"/>
    </source>
</evidence>
<evidence type="ECO:0000256" key="5">
    <source>
        <dbReference type="ARBA" id="ARBA00023002"/>
    </source>
</evidence>
<evidence type="ECO:0000256" key="6">
    <source>
        <dbReference type="ARBA" id="ARBA00023004"/>
    </source>
</evidence>
<evidence type="ECO:0000256" key="2">
    <source>
        <dbReference type="ARBA" id="ARBA00022723"/>
    </source>
</evidence>
<evidence type="ECO:0000313" key="9">
    <source>
        <dbReference type="EMBL" id="ARP82671.1"/>
    </source>
</evidence>
<dbReference type="OrthoDB" id="269774at2"/>
<dbReference type="AlphaFoldDB" id="A0A1W6YNS6"/>
<gene>
    <name evidence="9" type="ORF">CAL12_18845</name>
</gene>
<dbReference type="InterPro" id="IPR045054">
    <property type="entry name" value="P4HA-like"/>
</dbReference>
<dbReference type="PANTHER" id="PTHR10869">
    <property type="entry name" value="PROLYL 4-HYDROXYLASE ALPHA SUBUNIT"/>
    <property type="match status" value="1"/>
</dbReference>
<dbReference type="GO" id="GO:0005506">
    <property type="term" value="F:iron ion binding"/>
    <property type="evidence" value="ECO:0007669"/>
    <property type="project" value="InterPro"/>
</dbReference>
<proteinExistence type="predicted"/>
<evidence type="ECO:0000259" key="8">
    <source>
        <dbReference type="PROSITE" id="PS51471"/>
    </source>
</evidence>
<organism evidence="9 10">
    <name type="scientific">Bordetella genomosp. 8</name>
    <dbReference type="NCBI Taxonomy" id="1416806"/>
    <lineage>
        <taxon>Bacteria</taxon>
        <taxon>Pseudomonadati</taxon>
        <taxon>Pseudomonadota</taxon>
        <taxon>Betaproteobacteria</taxon>
        <taxon>Burkholderiales</taxon>
        <taxon>Alcaligenaceae</taxon>
        <taxon>Bordetella</taxon>
    </lineage>
</organism>
<feature type="compositionally biased region" description="Basic and acidic residues" evidence="7">
    <location>
        <begin position="77"/>
        <end position="88"/>
    </location>
</feature>
<dbReference type="RefSeq" id="WP_086066030.1">
    <property type="nucleotide sequence ID" value="NZ_CP021108.1"/>
</dbReference>
<reference evidence="9 10" key="1">
    <citation type="submission" date="2017-05" db="EMBL/GenBank/DDBJ databases">
        <title>Complete and WGS of Bordetella genogroups.</title>
        <authorList>
            <person name="Spilker T."/>
            <person name="LiPuma J."/>
        </authorList>
    </citation>
    <scope>NUCLEOTIDE SEQUENCE [LARGE SCALE GENOMIC DNA]</scope>
    <source>
        <strain evidence="9 10">AU19157</strain>
    </source>
</reference>
<dbReference type="InterPro" id="IPR005123">
    <property type="entry name" value="Oxoglu/Fe-dep_dioxygenase_dom"/>
</dbReference>
<dbReference type="Pfam" id="PF13640">
    <property type="entry name" value="2OG-FeII_Oxy_3"/>
    <property type="match status" value="1"/>
</dbReference>
<dbReference type="GO" id="GO:0004656">
    <property type="term" value="F:procollagen-proline 4-dioxygenase activity"/>
    <property type="evidence" value="ECO:0007669"/>
    <property type="project" value="TreeGrafter"/>
</dbReference>
<dbReference type="STRING" id="1416806.CAL12_18845"/>
<evidence type="ECO:0000313" key="10">
    <source>
        <dbReference type="Proteomes" id="UP000194151"/>
    </source>
</evidence>
<dbReference type="InterPro" id="IPR006620">
    <property type="entry name" value="Pro_4_hyd_alph"/>
</dbReference>
<dbReference type="PROSITE" id="PS51471">
    <property type="entry name" value="FE2OG_OXY"/>
    <property type="match status" value="1"/>
</dbReference>
<sequence>MPITVKFSNPVRDWIAHNLDRGADGRDIVRELMSNGTQPDLANAMVNAVIHALRHRGPLPDGKLVLETETSPAAGRPRREASTMETEDRRVRVLARLSRPAATLLSNVLGDEECEQLISAARPRLRPSLVVDPITGLDVAKDHRSSWGMFFRPGENAVIQAIERRIARLIDRPVDHGEGLQILHYPTGAESTPHFDFLMPVNEANRASIARSGQRVCTFIMYLNDVPAGGETTFPEVGWSVVPRRGHALHFEYGTGVRPGDPAAGDPASLHAGAPVLQGEKWIATKWVRDRVFVPRGA</sequence>